<proteinExistence type="predicted"/>
<dbReference type="SMART" id="SM00487">
    <property type="entry name" value="DEXDc"/>
    <property type="match status" value="1"/>
</dbReference>
<evidence type="ECO:0000256" key="2">
    <source>
        <dbReference type="ARBA" id="ARBA00022801"/>
    </source>
</evidence>
<protein>
    <recommendedName>
        <fullName evidence="6">ATP-dependent DNA helicase RecQ</fullName>
    </recommendedName>
    <alternativeName>
        <fullName evidence="7">DNA 3'-5' helicase RecQ</fullName>
    </alternativeName>
</protein>
<dbReference type="InterPro" id="IPR027417">
    <property type="entry name" value="P-loop_NTPase"/>
</dbReference>
<dbReference type="PROSITE" id="PS51194">
    <property type="entry name" value="HELICASE_CTER"/>
    <property type="match status" value="1"/>
</dbReference>
<dbReference type="PROSITE" id="PS00690">
    <property type="entry name" value="DEAH_ATP_HELICASE"/>
    <property type="match status" value="1"/>
</dbReference>
<dbReference type="Pfam" id="PF00270">
    <property type="entry name" value="DEAD"/>
    <property type="match status" value="1"/>
</dbReference>
<keyword evidence="3 10" id="KW-0347">Helicase</keyword>
<evidence type="ECO:0000313" key="10">
    <source>
        <dbReference type="EMBL" id="MDV7268129.1"/>
    </source>
</evidence>
<evidence type="ECO:0000256" key="3">
    <source>
        <dbReference type="ARBA" id="ARBA00022806"/>
    </source>
</evidence>
<accession>A0AAE4V4T3</accession>
<dbReference type="InterPro" id="IPR021938">
    <property type="entry name" value="DUF3553"/>
</dbReference>
<keyword evidence="5" id="KW-0238">DNA-binding</keyword>
<evidence type="ECO:0000313" key="11">
    <source>
        <dbReference type="Proteomes" id="UP001185863"/>
    </source>
</evidence>
<dbReference type="GO" id="GO:0006310">
    <property type="term" value="P:DNA recombination"/>
    <property type="evidence" value="ECO:0007669"/>
    <property type="project" value="InterPro"/>
</dbReference>
<dbReference type="RefSeq" id="WP_317744913.1">
    <property type="nucleotide sequence ID" value="NZ_JAWLUP010000133.1"/>
</dbReference>
<dbReference type="InterPro" id="IPR002464">
    <property type="entry name" value="DNA/RNA_helicase_DEAH_CS"/>
</dbReference>
<feature type="domain" description="Helicase C-terminal" evidence="9">
    <location>
        <begin position="221"/>
        <end position="391"/>
    </location>
</feature>
<dbReference type="GO" id="GO:0043590">
    <property type="term" value="C:bacterial nucleoid"/>
    <property type="evidence" value="ECO:0007669"/>
    <property type="project" value="TreeGrafter"/>
</dbReference>
<organism evidence="10 11">
    <name type="scientific">Rhodococcus oxybenzonivorans</name>
    <dbReference type="NCBI Taxonomy" id="1990687"/>
    <lineage>
        <taxon>Bacteria</taxon>
        <taxon>Bacillati</taxon>
        <taxon>Actinomycetota</taxon>
        <taxon>Actinomycetes</taxon>
        <taxon>Mycobacteriales</taxon>
        <taxon>Nocardiaceae</taxon>
        <taxon>Rhodococcus</taxon>
    </lineage>
</organism>
<dbReference type="GO" id="GO:0006281">
    <property type="term" value="P:DNA repair"/>
    <property type="evidence" value="ECO:0007669"/>
    <property type="project" value="TreeGrafter"/>
</dbReference>
<dbReference type="Pfam" id="PF12073">
    <property type="entry name" value="DUF3553"/>
    <property type="match status" value="1"/>
</dbReference>
<dbReference type="Pfam" id="PF16124">
    <property type="entry name" value="RecQ_Zn_bind"/>
    <property type="match status" value="1"/>
</dbReference>
<gene>
    <name evidence="10" type="ORF">R4315_26785</name>
</gene>
<keyword evidence="1" id="KW-0547">Nucleotide-binding</keyword>
<keyword evidence="4" id="KW-0067">ATP-binding</keyword>
<dbReference type="InterPro" id="IPR004589">
    <property type="entry name" value="DNA_helicase_ATP-dep_RecQ"/>
</dbReference>
<evidence type="ECO:0000256" key="5">
    <source>
        <dbReference type="ARBA" id="ARBA00023125"/>
    </source>
</evidence>
<dbReference type="GO" id="GO:0003677">
    <property type="term" value="F:DNA binding"/>
    <property type="evidence" value="ECO:0007669"/>
    <property type="project" value="UniProtKB-KW"/>
</dbReference>
<reference evidence="10" key="1">
    <citation type="submission" date="2023-10" db="EMBL/GenBank/DDBJ databases">
        <title>Development of a sustainable strategy for remediation of hydrocarbon-contaminated territories based on the waste exchange concept.</title>
        <authorList>
            <person name="Krivoruchko A."/>
        </authorList>
    </citation>
    <scope>NUCLEOTIDE SEQUENCE</scope>
    <source>
        <strain evidence="10">IEGM 68</strain>
    </source>
</reference>
<feature type="domain" description="Helicase ATP-binding" evidence="8">
    <location>
        <begin position="38"/>
        <end position="207"/>
    </location>
</feature>
<dbReference type="PANTHER" id="PTHR13710:SF84">
    <property type="entry name" value="ATP-DEPENDENT DNA HELICASE RECS-RELATED"/>
    <property type="match status" value="1"/>
</dbReference>
<evidence type="ECO:0000256" key="1">
    <source>
        <dbReference type="ARBA" id="ARBA00022741"/>
    </source>
</evidence>
<evidence type="ECO:0000259" key="8">
    <source>
        <dbReference type="PROSITE" id="PS51192"/>
    </source>
</evidence>
<evidence type="ECO:0000259" key="9">
    <source>
        <dbReference type="PROSITE" id="PS51194"/>
    </source>
</evidence>
<dbReference type="SMART" id="SM00490">
    <property type="entry name" value="HELICc"/>
    <property type="match status" value="1"/>
</dbReference>
<comment type="caution">
    <text evidence="10">The sequence shown here is derived from an EMBL/GenBank/DDBJ whole genome shotgun (WGS) entry which is preliminary data.</text>
</comment>
<dbReference type="Proteomes" id="UP001185863">
    <property type="component" value="Unassembled WGS sequence"/>
</dbReference>
<dbReference type="InterPro" id="IPR001650">
    <property type="entry name" value="Helicase_C-like"/>
</dbReference>
<dbReference type="GO" id="GO:0030894">
    <property type="term" value="C:replisome"/>
    <property type="evidence" value="ECO:0007669"/>
    <property type="project" value="TreeGrafter"/>
</dbReference>
<dbReference type="GO" id="GO:0016787">
    <property type="term" value="F:hydrolase activity"/>
    <property type="evidence" value="ECO:0007669"/>
    <property type="project" value="UniProtKB-KW"/>
</dbReference>
<dbReference type="Gene3D" id="3.40.50.300">
    <property type="entry name" value="P-loop containing nucleotide triphosphate hydrolases"/>
    <property type="match status" value="2"/>
</dbReference>
<dbReference type="AlphaFoldDB" id="A0AAE4V4T3"/>
<dbReference type="SUPFAM" id="SSF52540">
    <property type="entry name" value="P-loop containing nucleoside triphosphate hydrolases"/>
    <property type="match status" value="1"/>
</dbReference>
<sequence>MAQTTMTERASDLRERLQATARDTFGWNTLRPAQLEAMQALMTGRDALVVMATGAGKSAIYQVPAVLLTGTTLVISPLIALQEDQIAGIDSAGAPRAVAINSTRSARDLEATWRAVEKHEAEYVFVAPEQLANSDVISRFEAADVSLIVVDEAHCVAAWGHDFRPDYLRIADTVRRLGHPPVLALTATAPPPVRQEIIDRLALDDPAVVATGFDRPNITLEVDRYVNRADKERAVLDRVPELPQPGLLYTATRKDAEFYAEELSDRGLRTAAYHAGMKRSEREAVHEQFLDGNFDVVAATSAFGMGIDKPDVRFVVHASVPDSLDNYYQQLGRAGRDGESALALLFYRPEELSLGRFFASHRPDEDFLAQVFELLRSGGRTKIKDLRAALDAGSRKVTAAINLLEQVDAVAGEGRGFTARDLSADEALRRATDRAAAEERLARSRVEMLREYADTRNCRRSFLLGYFGEAFDPPCGNCDRCCATESTEHPEPTDEAAACDQDAPWPVDTAVEHSEWGPGTVMSTAPDRITVLFDDHGYRTLSVAAVEESGVLRSR</sequence>
<dbReference type="GO" id="GO:0009378">
    <property type="term" value="F:four-way junction helicase activity"/>
    <property type="evidence" value="ECO:0007669"/>
    <property type="project" value="TreeGrafter"/>
</dbReference>
<dbReference type="InterPro" id="IPR014001">
    <property type="entry name" value="Helicase_ATP-bd"/>
</dbReference>
<dbReference type="CDD" id="cd17920">
    <property type="entry name" value="DEXHc_RecQ"/>
    <property type="match status" value="1"/>
</dbReference>
<dbReference type="EMBL" id="JAWLUP010000133">
    <property type="protein sequence ID" value="MDV7268129.1"/>
    <property type="molecule type" value="Genomic_DNA"/>
</dbReference>
<dbReference type="GO" id="GO:0005524">
    <property type="term" value="F:ATP binding"/>
    <property type="evidence" value="ECO:0007669"/>
    <property type="project" value="UniProtKB-KW"/>
</dbReference>
<dbReference type="NCBIfam" id="TIGR00614">
    <property type="entry name" value="recQ_fam"/>
    <property type="match status" value="1"/>
</dbReference>
<dbReference type="InterPro" id="IPR032284">
    <property type="entry name" value="RecQ_Zn-bd"/>
</dbReference>
<dbReference type="PANTHER" id="PTHR13710">
    <property type="entry name" value="DNA HELICASE RECQ FAMILY MEMBER"/>
    <property type="match status" value="1"/>
</dbReference>
<dbReference type="Pfam" id="PF00271">
    <property type="entry name" value="Helicase_C"/>
    <property type="match status" value="1"/>
</dbReference>
<keyword evidence="2 10" id="KW-0378">Hydrolase</keyword>
<evidence type="ECO:0000256" key="4">
    <source>
        <dbReference type="ARBA" id="ARBA00022840"/>
    </source>
</evidence>
<evidence type="ECO:0000256" key="6">
    <source>
        <dbReference type="ARBA" id="ARBA00044535"/>
    </source>
</evidence>
<dbReference type="GO" id="GO:0043138">
    <property type="term" value="F:3'-5' DNA helicase activity"/>
    <property type="evidence" value="ECO:0007669"/>
    <property type="project" value="TreeGrafter"/>
</dbReference>
<dbReference type="PROSITE" id="PS51192">
    <property type="entry name" value="HELICASE_ATP_BIND_1"/>
    <property type="match status" value="1"/>
</dbReference>
<name>A0AAE4V4T3_9NOCA</name>
<evidence type="ECO:0000256" key="7">
    <source>
        <dbReference type="ARBA" id="ARBA00044550"/>
    </source>
</evidence>
<dbReference type="GO" id="GO:0005737">
    <property type="term" value="C:cytoplasm"/>
    <property type="evidence" value="ECO:0007669"/>
    <property type="project" value="TreeGrafter"/>
</dbReference>
<dbReference type="InterPro" id="IPR011545">
    <property type="entry name" value="DEAD/DEAH_box_helicase_dom"/>
</dbReference>